<dbReference type="AlphaFoldDB" id="A0A0F9H259"/>
<reference evidence="1" key="1">
    <citation type="journal article" date="2015" name="Nature">
        <title>Complex archaea that bridge the gap between prokaryotes and eukaryotes.</title>
        <authorList>
            <person name="Spang A."/>
            <person name="Saw J.H."/>
            <person name="Jorgensen S.L."/>
            <person name="Zaremba-Niedzwiedzka K."/>
            <person name="Martijn J."/>
            <person name="Lind A.E."/>
            <person name="van Eijk R."/>
            <person name="Schleper C."/>
            <person name="Guy L."/>
            <person name="Ettema T.J."/>
        </authorList>
    </citation>
    <scope>NUCLEOTIDE SEQUENCE</scope>
</reference>
<dbReference type="InterPro" id="IPR027417">
    <property type="entry name" value="P-loop_NTPase"/>
</dbReference>
<name>A0A0F9H259_9ZZZZ</name>
<dbReference type="EMBL" id="LAZR01026222">
    <property type="protein sequence ID" value="KKL69387.1"/>
    <property type="molecule type" value="Genomic_DNA"/>
</dbReference>
<comment type="caution">
    <text evidence="1">The sequence shown here is derived from an EMBL/GenBank/DDBJ whole genome shotgun (WGS) entry which is preliminary data.</text>
</comment>
<gene>
    <name evidence="1" type="ORF">LCGC14_2115420</name>
</gene>
<protein>
    <submittedName>
        <fullName evidence="1">Uncharacterized protein</fullName>
    </submittedName>
</protein>
<dbReference type="Gene3D" id="3.40.50.300">
    <property type="entry name" value="P-loop containing nucleotide triphosphate hydrolases"/>
    <property type="match status" value="1"/>
</dbReference>
<feature type="non-terminal residue" evidence="1">
    <location>
        <position position="213"/>
    </location>
</feature>
<accession>A0A0F9H259</accession>
<evidence type="ECO:0000313" key="1">
    <source>
        <dbReference type="EMBL" id="KKL69387.1"/>
    </source>
</evidence>
<organism evidence="1">
    <name type="scientific">marine sediment metagenome</name>
    <dbReference type="NCBI Taxonomy" id="412755"/>
    <lineage>
        <taxon>unclassified sequences</taxon>
        <taxon>metagenomes</taxon>
        <taxon>ecological metagenomes</taxon>
    </lineage>
</organism>
<dbReference type="Pfam" id="PF03237">
    <property type="entry name" value="Terminase_6N"/>
    <property type="match status" value="1"/>
</dbReference>
<sequence length="213" mass="24269">MQLDDWQQEVLNVKGNLCLRSGRQVGKSTIIARKAAEYALNNPKKLIMIIAYVERQASLIFGKILNNIHIIDKSSIKQGKKKPTKHIIQLKNGSTIHCYAAGETGYGIMGFTIHLLIADEAAFIAEEVWNSITPALAVTKGSIWLLSTPKLMEGYYYKCFTDPTFKSFHQSSEDCPRIEKDFLEQKKKEFTKAQYAQMYLGEFVDNFNRIYSD</sequence>
<proteinExistence type="predicted"/>